<dbReference type="GO" id="GO:0005886">
    <property type="term" value="C:plasma membrane"/>
    <property type="evidence" value="ECO:0007669"/>
    <property type="project" value="UniProtKB-SubCell"/>
</dbReference>
<feature type="transmembrane region" description="Helical" evidence="8">
    <location>
        <begin position="92"/>
        <end position="113"/>
    </location>
</feature>
<feature type="transmembrane region" description="Helical" evidence="8">
    <location>
        <begin position="527"/>
        <end position="560"/>
    </location>
</feature>
<evidence type="ECO:0000256" key="6">
    <source>
        <dbReference type="ARBA" id="ARBA00022989"/>
    </source>
</evidence>
<feature type="transmembrane region" description="Helical" evidence="8">
    <location>
        <begin position="129"/>
        <end position="151"/>
    </location>
</feature>
<dbReference type="GO" id="GO:0008610">
    <property type="term" value="P:lipid biosynthetic process"/>
    <property type="evidence" value="ECO:0007669"/>
    <property type="project" value="UniProtKB-ARBA"/>
</dbReference>
<evidence type="ECO:0000256" key="2">
    <source>
        <dbReference type="ARBA" id="ARBA00022475"/>
    </source>
</evidence>
<gene>
    <name evidence="10" type="ORF">METZ01_LOCUS169175</name>
</gene>
<dbReference type="AlphaFoldDB" id="A0A382BS33"/>
<feature type="transmembrane region" description="Helical" evidence="8">
    <location>
        <begin position="20"/>
        <end position="38"/>
    </location>
</feature>
<name>A0A382BS33_9ZZZZ</name>
<accession>A0A382BS33</accession>
<keyword evidence="6 8" id="KW-1133">Transmembrane helix</keyword>
<feature type="transmembrane region" description="Helical" evidence="8">
    <location>
        <begin position="304"/>
        <end position="324"/>
    </location>
</feature>
<protein>
    <recommendedName>
        <fullName evidence="9">Glycosyltransferase RgtA/B/C/D-like domain-containing protein</fullName>
    </recommendedName>
</protein>
<evidence type="ECO:0000313" key="10">
    <source>
        <dbReference type="EMBL" id="SVB16321.1"/>
    </source>
</evidence>
<dbReference type="Pfam" id="PF13231">
    <property type="entry name" value="PMT_2"/>
    <property type="match status" value="1"/>
</dbReference>
<evidence type="ECO:0000256" key="3">
    <source>
        <dbReference type="ARBA" id="ARBA00022676"/>
    </source>
</evidence>
<feature type="transmembrane region" description="Helical" evidence="8">
    <location>
        <begin position="598"/>
        <end position="619"/>
    </location>
</feature>
<comment type="subcellular location">
    <subcellularLocation>
        <location evidence="1">Cell membrane</location>
        <topology evidence="1">Multi-pass membrane protein</topology>
    </subcellularLocation>
</comment>
<keyword evidence="5 8" id="KW-0812">Transmembrane</keyword>
<evidence type="ECO:0000256" key="1">
    <source>
        <dbReference type="ARBA" id="ARBA00004651"/>
    </source>
</evidence>
<feature type="transmembrane region" description="Helical" evidence="8">
    <location>
        <begin position="171"/>
        <end position="195"/>
    </location>
</feature>
<evidence type="ECO:0000256" key="5">
    <source>
        <dbReference type="ARBA" id="ARBA00022692"/>
    </source>
</evidence>
<evidence type="ECO:0000256" key="8">
    <source>
        <dbReference type="SAM" id="Phobius"/>
    </source>
</evidence>
<evidence type="ECO:0000256" key="7">
    <source>
        <dbReference type="ARBA" id="ARBA00023136"/>
    </source>
</evidence>
<feature type="transmembrane region" description="Helical" evidence="8">
    <location>
        <begin position="216"/>
        <end position="236"/>
    </location>
</feature>
<evidence type="ECO:0000256" key="4">
    <source>
        <dbReference type="ARBA" id="ARBA00022679"/>
    </source>
</evidence>
<organism evidence="10">
    <name type="scientific">marine metagenome</name>
    <dbReference type="NCBI Taxonomy" id="408172"/>
    <lineage>
        <taxon>unclassified sequences</taxon>
        <taxon>metagenomes</taxon>
        <taxon>ecological metagenomes</taxon>
    </lineage>
</organism>
<feature type="transmembrane region" description="Helical" evidence="8">
    <location>
        <begin position="426"/>
        <end position="445"/>
    </location>
</feature>
<feature type="domain" description="Glycosyltransferase RgtA/B/C/D-like" evidence="9">
    <location>
        <begin position="284"/>
        <end position="437"/>
    </location>
</feature>
<feature type="transmembrane region" description="Helical" evidence="8">
    <location>
        <begin position="59"/>
        <end position="80"/>
    </location>
</feature>
<dbReference type="PANTHER" id="PTHR33908:SF11">
    <property type="entry name" value="MEMBRANE PROTEIN"/>
    <property type="match status" value="1"/>
</dbReference>
<sequence>MDLINNKSWRQLPRVLWNHLLAASYVLVAGVVVVRFDAEFRSASPWLSSNALVTNFGDFYPTLIAYPLFFWGITVAYAVVALPSTGWKLSRLVANTVGLGLLVHVNFLCLALIGHDDLLAKLPAEMFQYYVRGVTVTCLGIVAALGFVYALNVSGMNRDRYWLPLAYVPAVNLWFGPTALLVPVLVTTGLGVWLWRSTESWAGWRTWRQSFAAHLTDWRVLTAIVFLVGVTVRVLASLRLAGMGEDIVFTNSDDASQYDHNARGILDGSGVFTMNAQPGTSSYSPGYSLFLAALYGLTGRNLTAVMTVQAVLSAFVPVGVFLVGRRCAGRLVGFVAAMLAALSQLLIFNSVNLTREMGSIFLLLPLVWMLQRTPPDSADAWKRMLVIGMLFGCIAFIDPVFLVVAAVVLVVYGLNNRVPLRQRVRLMGVLLIALYLTLMPLKLFVNTPTNWSELLSPVSRPKIFAIHLSRDWSSPATELYQRGINVFAFPVDSVVNVIREPRVASALIAEKVWLDFRRFFFEGHSGYFSPLLLIANTFFSANLMFYACMFAGIGMLVMIGRIRSRRAAWEQVMVLVTLLAYSSTYIIAFFGLTRFRASMHPLLLLWIGLGLVVVSRWILNTNRPWIDSEDSSLHPK</sequence>
<dbReference type="InterPro" id="IPR038731">
    <property type="entry name" value="RgtA/B/C-like"/>
</dbReference>
<dbReference type="EMBL" id="UINC01030996">
    <property type="protein sequence ID" value="SVB16321.1"/>
    <property type="molecule type" value="Genomic_DNA"/>
</dbReference>
<keyword evidence="2" id="KW-1003">Cell membrane</keyword>
<feature type="transmembrane region" description="Helical" evidence="8">
    <location>
        <begin position="331"/>
        <end position="351"/>
    </location>
</feature>
<proteinExistence type="predicted"/>
<dbReference type="InterPro" id="IPR050297">
    <property type="entry name" value="LipidA_mod_glycosyltrf_83"/>
</dbReference>
<reference evidence="10" key="1">
    <citation type="submission" date="2018-05" db="EMBL/GenBank/DDBJ databases">
        <authorList>
            <person name="Lanie J.A."/>
            <person name="Ng W.-L."/>
            <person name="Kazmierczak K.M."/>
            <person name="Andrzejewski T.M."/>
            <person name="Davidsen T.M."/>
            <person name="Wayne K.J."/>
            <person name="Tettelin H."/>
            <person name="Glass J.I."/>
            <person name="Rusch D."/>
            <person name="Podicherti R."/>
            <person name="Tsui H.-C.T."/>
            <person name="Winkler M.E."/>
        </authorList>
    </citation>
    <scope>NUCLEOTIDE SEQUENCE</scope>
</reference>
<evidence type="ECO:0000259" key="9">
    <source>
        <dbReference type="Pfam" id="PF13231"/>
    </source>
</evidence>
<keyword evidence="7 8" id="KW-0472">Membrane</keyword>
<keyword evidence="3" id="KW-0328">Glycosyltransferase</keyword>
<dbReference type="GO" id="GO:0016763">
    <property type="term" value="F:pentosyltransferase activity"/>
    <property type="evidence" value="ECO:0007669"/>
    <property type="project" value="TreeGrafter"/>
</dbReference>
<dbReference type="PANTHER" id="PTHR33908">
    <property type="entry name" value="MANNOSYLTRANSFERASE YKCB-RELATED"/>
    <property type="match status" value="1"/>
</dbReference>
<keyword evidence="4" id="KW-0808">Transferase</keyword>
<feature type="transmembrane region" description="Helical" evidence="8">
    <location>
        <begin position="384"/>
        <end position="414"/>
    </location>
</feature>
<feature type="transmembrane region" description="Helical" evidence="8">
    <location>
        <begin position="572"/>
        <end position="592"/>
    </location>
</feature>